<keyword evidence="3" id="KW-1185">Reference proteome</keyword>
<name>A0ABN9V9H4_9DINO</name>
<organism evidence="2 3">
    <name type="scientific">Prorocentrum cordatum</name>
    <dbReference type="NCBI Taxonomy" id="2364126"/>
    <lineage>
        <taxon>Eukaryota</taxon>
        <taxon>Sar</taxon>
        <taxon>Alveolata</taxon>
        <taxon>Dinophyceae</taxon>
        <taxon>Prorocentrales</taxon>
        <taxon>Prorocentraceae</taxon>
        <taxon>Prorocentrum</taxon>
    </lineage>
</organism>
<feature type="region of interest" description="Disordered" evidence="1">
    <location>
        <begin position="56"/>
        <end position="102"/>
    </location>
</feature>
<dbReference type="Proteomes" id="UP001189429">
    <property type="component" value="Unassembled WGS sequence"/>
</dbReference>
<accession>A0ABN9V9H4</accession>
<sequence>MCFTVIALILDSDGRELGAVQLACSACVWARCPHTPRSSSSVLWQHVSMLSSPWAANAASQRARPLLRSTSWRRRPRLAAGGGQATRTRSSSILGEDDDDEL</sequence>
<gene>
    <name evidence="2" type="ORF">PCOR1329_LOCUS55704</name>
</gene>
<evidence type="ECO:0000256" key="1">
    <source>
        <dbReference type="SAM" id="MobiDB-lite"/>
    </source>
</evidence>
<dbReference type="EMBL" id="CAUYUJ010016837">
    <property type="protein sequence ID" value="CAK0869299.1"/>
    <property type="molecule type" value="Genomic_DNA"/>
</dbReference>
<reference evidence="2" key="1">
    <citation type="submission" date="2023-10" db="EMBL/GenBank/DDBJ databases">
        <authorList>
            <person name="Chen Y."/>
            <person name="Shah S."/>
            <person name="Dougan E. K."/>
            <person name="Thang M."/>
            <person name="Chan C."/>
        </authorList>
    </citation>
    <scope>NUCLEOTIDE SEQUENCE [LARGE SCALE GENOMIC DNA]</scope>
</reference>
<evidence type="ECO:0000313" key="3">
    <source>
        <dbReference type="Proteomes" id="UP001189429"/>
    </source>
</evidence>
<evidence type="ECO:0000313" key="2">
    <source>
        <dbReference type="EMBL" id="CAK0869299.1"/>
    </source>
</evidence>
<proteinExistence type="predicted"/>
<protein>
    <submittedName>
        <fullName evidence="2">Uncharacterized protein</fullName>
    </submittedName>
</protein>
<comment type="caution">
    <text evidence="2">The sequence shown here is derived from an EMBL/GenBank/DDBJ whole genome shotgun (WGS) entry which is preliminary data.</text>
</comment>